<protein>
    <submittedName>
        <fullName evidence="1">Uncharacterized protein</fullName>
    </submittedName>
</protein>
<dbReference type="OrthoDB" id="9804698at2"/>
<evidence type="ECO:0000313" key="1">
    <source>
        <dbReference type="EMBL" id="ADK85289.1"/>
    </source>
</evidence>
<gene>
    <name evidence="1" type="ordered locus">Deba_1924</name>
</gene>
<reference evidence="1 2" key="1">
    <citation type="journal article" date="2010" name="Stand. Genomic Sci.">
        <title>Complete genome sequence of Desulfarculus baarsii type strain (2st14).</title>
        <authorList>
            <person name="Sun H."/>
            <person name="Spring S."/>
            <person name="Lapidus A."/>
            <person name="Davenport K."/>
            <person name="Del Rio T.G."/>
            <person name="Tice H."/>
            <person name="Nolan M."/>
            <person name="Copeland A."/>
            <person name="Cheng J.F."/>
            <person name="Lucas S."/>
            <person name="Tapia R."/>
            <person name="Goodwin L."/>
            <person name="Pitluck S."/>
            <person name="Ivanova N."/>
            <person name="Pagani I."/>
            <person name="Mavromatis K."/>
            <person name="Ovchinnikova G."/>
            <person name="Pati A."/>
            <person name="Chen A."/>
            <person name="Palaniappan K."/>
            <person name="Hauser L."/>
            <person name="Chang Y.J."/>
            <person name="Jeffries C.D."/>
            <person name="Detter J.C."/>
            <person name="Han C."/>
            <person name="Rohde M."/>
            <person name="Brambilla E."/>
            <person name="Goker M."/>
            <person name="Woyke T."/>
            <person name="Bristow J."/>
            <person name="Eisen J.A."/>
            <person name="Markowitz V."/>
            <person name="Hugenholtz P."/>
            <person name="Kyrpides N.C."/>
            <person name="Klenk H.P."/>
            <person name="Land M."/>
        </authorList>
    </citation>
    <scope>NUCLEOTIDE SEQUENCE [LARGE SCALE GENOMIC DNA]</scope>
    <source>
        <strain evidence="2">ATCC 33931 / DSM 2075 / LMG 7858 / VKM B-1802 / 2st14</strain>
    </source>
</reference>
<dbReference type="KEGG" id="dbr:Deba_1924"/>
<sequence>MPKTFDITIGKPCPACGAALDENGDCPACRQRGGPPAGQWTVCQPPSAATDCDCPVVGYVKIHAPWCKYS</sequence>
<proteinExistence type="predicted"/>
<evidence type="ECO:0000313" key="2">
    <source>
        <dbReference type="Proteomes" id="UP000009047"/>
    </source>
</evidence>
<dbReference type="RefSeq" id="WP_013258730.1">
    <property type="nucleotide sequence ID" value="NC_014365.1"/>
</dbReference>
<dbReference type="EMBL" id="CP002085">
    <property type="protein sequence ID" value="ADK85289.1"/>
    <property type="molecule type" value="Genomic_DNA"/>
</dbReference>
<accession>E1QL24</accession>
<organism evidence="1 2">
    <name type="scientific">Desulfarculus baarsii (strain ATCC 33931 / DSM 2075 / LMG 7858 / VKM B-1802 / 2st14)</name>
    <dbReference type="NCBI Taxonomy" id="644282"/>
    <lineage>
        <taxon>Bacteria</taxon>
        <taxon>Pseudomonadati</taxon>
        <taxon>Thermodesulfobacteriota</taxon>
        <taxon>Desulfarculia</taxon>
        <taxon>Desulfarculales</taxon>
        <taxon>Desulfarculaceae</taxon>
        <taxon>Desulfarculus</taxon>
    </lineage>
</organism>
<dbReference type="Proteomes" id="UP000009047">
    <property type="component" value="Chromosome"/>
</dbReference>
<keyword evidence="2" id="KW-1185">Reference proteome</keyword>
<dbReference type="HOGENOM" id="CLU_2751179_0_0_7"/>
<dbReference type="STRING" id="644282.Deba_1924"/>
<dbReference type="AlphaFoldDB" id="E1QL24"/>
<name>E1QL24_DESB2</name>